<feature type="domain" description="Helicase C-terminal" evidence="9">
    <location>
        <begin position="228"/>
        <end position="375"/>
    </location>
</feature>
<keyword evidence="12" id="KW-1185">Reference proteome</keyword>
<evidence type="ECO:0000256" key="4">
    <source>
        <dbReference type="ARBA" id="ARBA00022840"/>
    </source>
</evidence>
<evidence type="ECO:0000259" key="10">
    <source>
        <dbReference type="PROSITE" id="PS51195"/>
    </source>
</evidence>
<keyword evidence="1 7" id="KW-0547">Nucleotide-binding</keyword>
<dbReference type="PROSITE" id="PS00039">
    <property type="entry name" value="DEAD_ATP_HELICASE"/>
    <property type="match status" value="1"/>
</dbReference>
<dbReference type="InterPro" id="IPR027417">
    <property type="entry name" value="P-loop_NTPase"/>
</dbReference>
<dbReference type="CDD" id="cd00268">
    <property type="entry name" value="DEADc"/>
    <property type="match status" value="1"/>
</dbReference>
<evidence type="ECO:0000256" key="6">
    <source>
        <dbReference type="PROSITE-ProRule" id="PRU00552"/>
    </source>
</evidence>
<gene>
    <name evidence="11" type="primary">dbpA</name>
    <name evidence="11" type="ORF">ISS99_16270</name>
</gene>
<dbReference type="PANTHER" id="PTHR47959">
    <property type="entry name" value="ATP-DEPENDENT RNA HELICASE RHLE-RELATED"/>
    <property type="match status" value="1"/>
</dbReference>
<dbReference type="RefSeq" id="WP_204632619.1">
    <property type="nucleotide sequence ID" value="NZ_BSOC01000002.1"/>
</dbReference>
<proteinExistence type="inferred from homology"/>
<feature type="domain" description="DEAD-box RNA helicase Q" evidence="10">
    <location>
        <begin position="2"/>
        <end position="30"/>
    </location>
</feature>
<dbReference type="InterPro" id="IPR050079">
    <property type="entry name" value="DEAD_box_RNA_helicase"/>
</dbReference>
<accession>A0ABS2KIV5</accession>
<comment type="caution">
    <text evidence="11">The sequence shown here is derived from an EMBL/GenBank/DDBJ whole genome shotgun (WGS) entry which is preliminary data.</text>
</comment>
<dbReference type="Gene3D" id="3.30.70.330">
    <property type="match status" value="1"/>
</dbReference>
<evidence type="ECO:0000259" key="9">
    <source>
        <dbReference type="PROSITE" id="PS51194"/>
    </source>
</evidence>
<dbReference type="GO" id="GO:0003724">
    <property type="term" value="F:RNA helicase activity"/>
    <property type="evidence" value="ECO:0007669"/>
    <property type="project" value="UniProtKB-EC"/>
</dbReference>
<dbReference type="Proteomes" id="UP001430193">
    <property type="component" value="Unassembled WGS sequence"/>
</dbReference>
<dbReference type="InterPro" id="IPR005580">
    <property type="entry name" value="DbpA/CsdA_RNA-bd_dom"/>
</dbReference>
<dbReference type="InterPro" id="IPR011545">
    <property type="entry name" value="DEAD/DEAH_box_helicase_dom"/>
</dbReference>
<dbReference type="Pfam" id="PF03880">
    <property type="entry name" value="DbpA"/>
    <property type="match status" value="1"/>
</dbReference>
<keyword evidence="4 7" id="KW-0067">ATP-binding</keyword>
<keyword evidence="3 7" id="KW-0347">Helicase</keyword>
<dbReference type="Pfam" id="PF00270">
    <property type="entry name" value="DEAD"/>
    <property type="match status" value="1"/>
</dbReference>
<dbReference type="EC" id="3.6.4.13" evidence="11"/>
<evidence type="ECO:0000256" key="5">
    <source>
        <dbReference type="ARBA" id="ARBA00038437"/>
    </source>
</evidence>
<dbReference type="SUPFAM" id="SSF52540">
    <property type="entry name" value="P-loop containing nucleoside triphosphate hydrolases"/>
    <property type="match status" value="1"/>
</dbReference>
<feature type="short sequence motif" description="Q motif" evidence="6">
    <location>
        <begin position="2"/>
        <end position="30"/>
    </location>
</feature>
<evidence type="ECO:0000313" key="11">
    <source>
        <dbReference type="EMBL" id="MBM7131081.1"/>
    </source>
</evidence>
<dbReference type="InterPro" id="IPR014014">
    <property type="entry name" value="RNA_helicase_DEAD_Q_motif"/>
</dbReference>
<dbReference type="EMBL" id="JADIKF010000039">
    <property type="protein sequence ID" value="MBM7131081.1"/>
    <property type="molecule type" value="Genomic_DNA"/>
</dbReference>
<evidence type="ECO:0000313" key="12">
    <source>
        <dbReference type="Proteomes" id="UP001430193"/>
    </source>
</evidence>
<dbReference type="NCBIfam" id="NF008744">
    <property type="entry name" value="PRK11776.1"/>
    <property type="match status" value="1"/>
</dbReference>
<dbReference type="SMART" id="SM00487">
    <property type="entry name" value="DEXDc"/>
    <property type="match status" value="1"/>
</dbReference>
<evidence type="ECO:0000256" key="7">
    <source>
        <dbReference type="RuleBase" id="RU000492"/>
    </source>
</evidence>
<protein>
    <submittedName>
        <fullName evidence="11">ATP-dependent RNA helicase DbpA</fullName>
        <ecNumber evidence="11">3.6.4.13</ecNumber>
    </submittedName>
</protein>
<sequence>MTAFHVLPLKPALLASVETLGYEQMTPIQAQSLPAMLEGRDVIAQAQTGSGKTAAFGLSLLQSLQVETIRLQALVLCPTRELADQVSKAIRKLAANIPNVKLLTLCGGMPLGPQLASLAHDPHIVVGTPGRVQEHLKRGSLHGGGISVLVLDEADRMLDMGFSEAIDDIVKRIAKHHQTLLFSATYPDEIREVSRRLQRDPVEVTVDAPAETRPAIEQQFIEVEPARKLDALAQLLSGERGQHALVFCNMRRDVDAVAEELDRRGFSALALHGDMEQRDRDEVLVRFANRSCAVLVATDVAARGLDIAGLPLVISYDIAHDPDTHTHRIGRTGRAGQSGLAIALCTPREKPKADNIEQVLGTPLGWHPLKLGAPRGKTLNLAPMKTLVIDAGRQDKLRPGDILGALTGDAGLTADDVGKIDVFATRAYVAIRRDLANKALERLRSGKVKGRNFRIRTL</sequence>
<evidence type="ECO:0000256" key="2">
    <source>
        <dbReference type="ARBA" id="ARBA00022801"/>
    </source>
</evidence>
<dbReference type="GO" id="GO:0016787">
    <property type="term" value="F:hydrolase activity"/>
    <property type="evidence" value="ECO:0007669"/>
    <property type="project" value="UniProtKB-KW"/>
</dbReference>
<dbReference type="InterPro" id="IPR044742">
    <property type="entry name" value="DEAD/DEAH_RhlB"/>
</dbReference>
<dbReference type="Pfam" id="PF00271">
    <property type="entry name" value="Helicase_C"/>
    <property type="match status" value="1"/>
</dbReference>
<dbReference type="InterPro" id="IPR001650">
    <property type="entry name" value="Helicase_C-like"/>
</dbReference>
<organism evidence="11 12">
    <name type="scientific">Dyella mobilis</name>
    <dbReference type="NCBI Taxonomy" id="1849582"/>
    <lineage>
        <taxon>Bacteria</taxon>
        <taxon>Pseudomonadati</taxon>
        <taxon>Pseudomonadota</taxon>
        <taxon>Gammaproteobacteria</taxon>
        <taxon>Lysobacterales</taxon>
        <taxon>Rhodanobacteraceae</taxon>
        <taxon>Dyella</taxon>
    </lineage>
</organism>
<comment type="similarity">
    <text evidence="5 7">Belongs to the DEAD box helicase family.</text>
</comment>
<feature type="domain" description="Helicase ATP-binding" evidence="8">
    <location>
        <begin position="33"/>
        <end position="204"/>
    </location>
</feature>
<dbReference type="InterPro" id="IPR012677">
    <property type="entry name" value="Nucleotide-bd_a/b_plait_sf"/>
</dbReference>
<reference evidence="11" key="1">
    <citation type="submission" date="2020-10" db="EMBL/GenBank/DDBJ databases">
        <title>Phylogeny of dyella-like bacteria.</title>
        <authorList>
            <person name="Fu J."/>
        </authorList>
    </citation>
    <scope>NUCLEOTIDE SEQUENCE</scope>
    <source>
        <strain evidence="11">DHON07</strain>
    </source>
</reference>
<evidence type="ECO:0000256" key="1">
    <source>
        <dbReference type="ARBA" id="ARBA00022741"/>
    </source>
</evidence>
<dbReference type="PROSITE" id="PS51192">
    <property type="entry name" value="HELICASE_ATP_BIND_1"/>
    <property type="match status" value="1"/>
</dbReference>
<dbReference type="PROSITE" id="PS51194">
    <property type="entry name" value="HELICASE_CTER"/>
    <property type="match status" value="1"/>
</dbReference>
<dbReference type="PANTHER" id="PTHR47959:SF1">
    <property type="entry name" value="ATP-DEPENDENT RNA HELICASE DBPA"/>
    <property type="match status" value="1"/>
</dbReference>
<evidence type="ECO:0000259" key="8">
    <source>
        <dbReference type="PROSITE" id="PS51192"/>
    </source>
</evidence>
<dbReference type="SMART" id="SM00490">
    <property type="entry name" value="HELICc"/>
    <property type="match status" value="1"/>
</dbReference>
<name>A0ABS2KIV5_9GAMM</name>
<dbReference type="PROSITE" id="PS51195">
    <property type="entry name" value="Q_MOTIF"/>
    <property type="match status" value="1"/>
</dbReference>
<keyword evidence="2 7" id="KW-0378">Hydrolase</keyword>
<dbReference type="InterPro" id="IPR014001">
    <property type="entry name" value="Helicase_ATP-bd"/>
</dbReference>
<evidence type="ECO:0000256" key="3">
    <source>
        <dbReference type="ARBA" id="ARBA00022806"/>
    </source>
</evidence>
<dbReference type="InterPro" id="IPR000629">
    <property type="entry name" value="RNA-helicase_DEAD-box_CS"/>
</dbReference>
<dbReference type="CDD" id="cd18787">
    <property type="entry name" value="SF2_C_DEAD"/>
    <property type="match status" value="1"/>
</dbReference>
<dbReference type="Gene3D" id="3.40.50.300">
    <property type="entry name" value="P-loop containing nucleotide triphosphate hydrolases"/>
    <property type="match status" value="2"/>
</dbReference>